<keyword evidence="2" id="KW-1185">Reference proteome</keyword>
<dbReference type="Proteomes" id="UP001060085">
    <property type="component" value="Linkage Group LG04"/>
</dbReference>
<name>A0ACC0B1M3_CATRO</name>
<sequence>MPLSNFVFTTFLLVLVLNITIVNAQPLVPALFLFGDSASDAGNNNYLKTLVKANFPPYGRDFINHEPTGRFCNGKLATDFTTENLGFTTYPLPYLSKKANGKNLLNGSNFASAGSGYYEETSELTNALPLSKQLQLYKDYQNKLVVLVGKVNATSTINGSIHLLSAGSSDFVQNYYINPLLYKKYTTDQFSDILIQSYIKFVLALYKMGARKIGVTTLPPIGCLPASITLFSEDSNKCVEKMNSAAVSFNYKLNWTSQSLQKKFSDLNIVVLDIYTPLLDMIKKPQDKGFFEARKACCGSGLIETSYLCNAKSPGTCANASEYVFWDAFHPSEAANKVISDDLLVSGLNLI</sequence>
<proteinExistence type="predicted"/>
<accession>A0ACC0B1M3</accession>
<gene>
    <name evidence="1" type="ORF">M9H77_16355</name>
</gene>
<evidence type="ECO:0000313" key="1">
    <source>
        <dbReference type="EMBL" id="KAI5666502.1"/>
    </source>
</evidence>
<dbReference type="EMBL" id="CM044704">
    <property type="protein sequence ID" value="KAI5666502.1"/>
    <property type="molecule type" value="Genomic_DNA"/>
</dbReference>
<comment type="caution">
    <text evidence="1">The sequence shown here is derived from an EMBL/GenBank/DDBJ whole genome shotgun (WGS) entry which is preliminary data.</text>
</comment>
<reference evidence="2" key="1">
    <citation type="journal article" date="2023" name="Nat. Plants">
        <title>Single-cell RNA sequencing provides a high-resolution roadmap for understanding the multicellular compartmentation of specialized metabolism.</title>
        <authorList>
            <person name="Sun S."/>
            <person name="Shen X."/>
            <person name="Li Y."/>
            <person name="Li Y."/>
            <person name="Wang S."/>
            <person name="Li R."/>
            <person name="Zhang H."/>
            <person name="Shen G."/>
            <person name="Guo B."/>
            <person name="Wei J."/>
            <person name="Xu J."/>
            <person name="St-Pierre B."/>
            <person name="Chen S."/>
            <person name="Sun C."/>
        </authorList>
    </citation>
    <scope>NUCLEOTIDE SEQUENCE [LARGE SCALE GENOMIC DNA]</scope>
</reference>
<organism evidence="1 2">
    <name type="scientific">Catharanthus roseus</name>
    <name type="common">Madagascar periwinkle</name>
    <name type="synonym">Vinca rosea</name>
    <dbReference type="NCBI Taxonomy" id="4058"/>
    <lineage>
        <taxon>Eukaryota</taxon>
        <taxon>Viridiplantae</taxon>
        <taxon>Streptophyta</taxon>
        <taxon>Embryophyta</taxon>
        <taxon>Tracheophyta</taxon>
        <taxon>Spermatophyta</taxon>
        <taxon>Magnoliopsida</taxon>
        <taxon>eudicotyledons</taxon>
        <taxon>Gunneridae</taxon>
        <taxon>Pentapetalae</taxon>
        <taxon>asterids</taxon>
        <taxon>lamiids</taxon>
        <taxon>Gentianales</taxon>
        <taxon>Apocynaceae</taxon>
        <taxon>Rauvolfioideae</taxon>
        <taxon>Vinceae</taxon>
        <taxon>Catharanthinae</taxon>
        <taxon>Catharanthus</taxon>
    </lineage>
</organism>
<protein>
    <submittedName>
        <fullName evidence="1">Uncharacterized protein</fullName>
    </submittedName>
</protein>
<evidence type="ECO:0000313" key="2">
    <source>
        <dbReference type="Proteomes" id="UP001060085"/>
    </source>
</evidence>